<proteinExistence type="predicted"/>
<evidence type="ECO:0000313" key="2">
    <source>
        <dbReference type="Proteomes" id="UP000799118"/>
    </source>
</evidence>
<dbReference type="OrthoDB" id="3437960at2759"/>
<accession>A0A6A4HLA1</accession>
<sequence>MSRDQDLEAPTIFVEAPPEDEQDDVLDGVYLNSAFNHEHPEMQALFRQVFPDTTSSSRNVPAGPGLISEQSVFSSFEQSALIGQQVSPLVTSGLRSAGNVFLAPNDQTSPVDASWSPVSTSEGDVFSDNWSESSSNWSPSVHSSLLLLPLFLLSTPHLTISYCRMIMCKVLRCTDKGAIHTLAGQIPRMISGRGRVQLLLRTWHL</sequence>
<organism evidence="1 2">
    <name type="scientific">Gymnopus androsaceus JB14</name>
    <dbReference type="NCBI Taxonomy" id="1447944"/>
    <lineage>
        <taxon>Eukaryota</taxon>
        <taxon>Fungi</taxon>
        <taxon>Dikarya</taxon>
        <taxon>Basidiomycota</taxon>
        <taxon>Agaricomycotina</taxon>
        <taxon>Agaricomycetes</taxon>
        <taxon>Agaricomycetidae</taxon>
        <taxon>Agaricales</taxon>
        <taxon>Marasmiineae</taxon>
        <taxon>Omphalotaceae</taxon>
        <taxon>Gymnopus</taxon>
    </lineage>
</organism>
<protein>
    <submittedName>
        <fullName evidence="1">Uncharacterized protein</fullName>
    </submittedName>
</protein>
<dbReference type="EMBL" id="ML769477">
    <property type="protein sequence ID" value="KAE9398803.1"/>
    <property type="molecule type" value="Genomic_DNA"/>
</dbReference>
<keyword evidence="2" id="KW-1185">Reference proteome</keyword>
<evidence type="ECO:0000313" key="1">
    <source>
        <dbReference type="EMBL" id="KAE9398803.1"/>
    </source>
</evidence>
<name>A0A6A4HLA1_9AGAR</name>
<gene>
    <name evidence="1" type="ORF">BT96DRAFT_716708</name>
</gene>
<dbReference type="AlphaFoldDB" id="A0A6A4HLA1"/>
<dbReference type="Proteomes" id="UP000799118">
    <property type="component" value="Unassembled WGS sequence"/>
</dbReference>
<reference evidence="1" key="1">
    <citation type="journal article" date="2019" name="Environ. Microbiol.">
        <title>Fungal ecological strategies reflected in gene transcription - a case study of two litter decomposers.</title>
        <authorList>
            <person name="Barbi F."/>
            <person name="Kohler A."/>
            <person name="Barry K."/>
            <person name="Baskaran P."/>
            <person name="Daum C."/>
            <person name="Fauchery L."/>
            <person name="Ihrmark K."/>
            <person name="Kuo A."/>
            <person name="LaButti K."/>
            <person name="Lipzen A."/>
            <person name="Morin E."/>
            <person name="Grigoriev I.V."/>
            <person name="Henrissat B."/>
            <person name="Lindahl B."/>
            <person name="Martin F."/>
        </authorList>
    </citation>
    <scope>NUCLEOTIDE SEQUENCE</scope>
    <source>
        <strain evidence="1">JB14</strain>
    </source>
</reference>